<name>A0A1G7RN19_9BACT</name>
<sequence length="165" mass="19325">MKKVFFILTLALMCVMQADAQNAKVDDKELVGTWIMESMQWKGEKKIVCGKEMGYTQFKYYGPDGEYACAIITMDKNGKCAVSPHEYGTYTFKDGWYSEMGREKIKDAMIMIDKNTFKGVWENKRFDIWKKVKMPEKLRKYIIDCCKTQNPPADVQQMMKQNIFK</sequence>
<keyword evidence="3" id="KW-1185">Reference proteome</keyword>
<proteinExistence type="predicted"/>
<dbReference type="EMBL" id="FNCQ01000001">
    <property type="protein sequence ID" value="SDG12122.1"/>
    <property type="molecule type" value="Genomic_DNA"/>
</dbReference>
<protein>
    <recommendedName>
        <fullName evidence="4">Lipocalin-like domain-containing protein</fullName>
    </recommendedName>
</protein>
<dbReference type="RefSeq" id="WP_143010037.1">
    <property type="nucleotide sequence ID" value="NZ_FNCQ01000001.1"/>
</dbReference>
<dbReference type="Proteomes" id="UP000198779">
    <property type="component" value="Unassembled WGS sequence"/>
</dbReference>
<gene>
    <name evidence="2" type="ORF">SAMN04487901_10131</name>
</gene>
<accession>A0A1G7RN19</accession>
<keyword evidence="1" id="KW-0732">Signal</keyword>
<feature type="signal peptide" evidence="1">
    <location>
        <begin position="1"/>
        <end position="20"/>
    </location>
</feature>
<dbReference type="AlphaFoldDB" id="A0A1G7RN19"/>
<feature type="chain" id="PRO_5011574578" description="Lipocalin-like domain-containing protein" evidence="1">
    <location>
        <begin position="21"/>
        <end position="165"/>
    </location>
</feature>
<evidence type="ECO:0008006" key="4">
    <source>
        <dbReference type="Google" id="ProtNLM"/>
    </source>
</evidence>
<evidence type="ECO:0000313" key="2">
    <source>
        <dbReference type="EMBL" id="SDG12122.1"/>
    </source>
</evidence>
<reference evidence="3" key="1">
    <citation type="submission" date="2016-10" db="EMBL/GenBank/DDBJ databases">
        <authorList>
            <person name="Varghese N."/>
            <person name="Submissions S."/>
        </authorList>
    </citation>
    <scope>NUCLEOTIDE SEQUENCE [LARGE SCALE GENOMIC DNA]</scope>
    <source>
        <strain evidence="3">BP1-148</strain>
    </source>
</reference>
<organism evidence="2 3">
    <name type="scientific">Prevotella communis</name>
    <dbReference type="NCBI Taxonomy" id="2913614"/>
    <lineage>
        <taxon>Bacteria</taxon>
        <taxon>Pseudomonadati</taxon>
        <taxon>Bacteroidota</taxon>
        <taxon>Bacteroidia</taxon>
        <taxon>Bacteroidales</taxon>
        <taxon>Prevotellaceae</taxon>
        <taxon>Prevotella</taxon>
    </lineage>
</organism>
<evidence type="ECO:0000256" key="1">
    <source>
        <dbReference type="SAM" id="SignalP"/>
    </source>
</evidence>
<evidence type="ECO:0000313" key="3">
    <source>
        <dbReference type="Proteomes" id="UP000198779"/>
    </source>
</evidence>